<gene>
    <name evidence="2" type="ORF">PoMZ_08011</name>
</gene>
<evidence type="ECO:0000313" key="2">
    <source>
        <dbReference type="EMBL" id="QBZ61065.1"/>
    </source>
</evidence>
<feature type="region of interest" description="Disordered" evidence="1">
    <location>
        <begin position="1"/>
        <end position="81"/>
    </location>
</feature>
<dbReference type="Proteomes" id="UP000294847">
    <property type="component" value="Chromosome 4"/>
</dbReference>
<sequence length="442" mass="48981">MGTGKKTPEVSRRRPKQSKATSDDLSSSQNQGSKSSVSSAAAPRMPTTPKRGRKDNSRSRQVLDSPPSSNSPSPELPEQEQDYEKWNYTPIPPHGAQKSANGRNEGRSLIMWGRPRMIEKVMMHLQYECSRHKIELPWDAIAHRLHPGSTGGAVVQHLGRLRSQLIVEGHLVPPPMQKPGSRAQVDPWVRGYVRKDQDAKVCFKTGNEAFETRAVRFDEKLDDRHFNIPDAVDVINNQSISSPAKPKGKSGKRPAARMLSSPSKRIKRETAEVDPANLPMDADYSPAAQAVPRRKAAARAALAIANNGLDSDLDDVEDGDVYLAAPQEEAPHAVSEHGSNIEDTLGIGEQEHMEDHSTEQEDEYADSIRGVVDPEYNEEASRRFSELVLAPEFGQPLVFEGYQNLVVAFSEDDDEDEEEEEDQDAAEDLVSIKDKVNVIDKN</sequence>
<feature type="compositionally biased region" description="Low complexity" evidence="1">
    <location>
        <begin position="26"/>
        <end position="39"/>
    </location>
</feature>
<feature type="region of interest" description="Disordered" evidence="1">
    <location>
        <begin position="237"/>
        <end position="280"/>
    </location>
</feature>
<feature type="region of interest" description="Disordered" evidence="1">
    <location>
        <begin position="408"/>
        <end position="442"/>
    </location>
</feature>
<dbReference type="AlphaFoldDB" id="A0A4P7NGJ4"/>
<evidence type="ECO:0000256" key="1">
    <source>
        <dbReference type="SAM" id="MobiDB-lite"/>
    </source>
</evidence>
<feature type="compositionally biased region" description="Basic and acidic residues" evidence="1">
    <location>
        <begin position="430"/>
        <end position="442"/>
    </location>
</feature>
<feature type="compositionally biased region" description="Basic and acidic residues" evidence="1">
    <location>
        <begin position="1"/>
        <end position="12"/>
    </location>
</feature>
<reference evidence="2 3" key="1">
    <citation type="journal article" date="2019" name="Mol. Biol. Evol.">
        <title>Blast fungal genomes show frequent chromosomal changes, gene gains and losses, and effector gene turnover.</title>
        <authorList>
            <person name="Gomez Luciano L.B."/>
            <person name="Jason Tsai I."/>
            <person name="Chuma I."/>
            <person name="Tosa Y."/>
            <person name="Chen Y.H."/>
            <person name="Li J.Y."/>
            <person name="Li M.Y."/>
            <person name="Jade Lu M.Y."/>
            <person name="Nakayashiki H."/>
            <person name="Li W.H."/>
        </authorList>
    </citation>
    <scope>NUCLEOTIDE SEQUENCE [LARGE SCALE GENOMIC DNA]</scope>
    <source>
        <strain evidence="2">MZ5-1-6</strain>
    </source>
</reference>
<organism evidence="2 3">
    <name type="scientific">Pyricularia oryzae</name>
    <name type="common">Rice blast fungus</name>
    <name type="synonym">Magnaporthe oryzae</name>
    <dbReference type="NCBI Taxonomy" id="318829"/>
    <lineage>
        <taxon>Eukaryota</taxon>
        <taxon>Fungi</taxon>
        <taxon>Dikarya</taxon>
        <taxon>Ascomycota</taxon>
        <taxon>Pezizomycotina</taxon>
        <taxon>Sordariomycetes</taxon>
        <taxon>Sordariomycetidae</taxon>
        <taxon>Magnaporthales</taxon>
        <taxon>Pyriculariaceae</taxon>
        <taxon>Pyricularia</taxon>
    </lineage>
</organism>
<feature type="region of interest" description="Disordered" evidence="1">
    <location>
        <begin position="86"/>
        <end position="105"/>
    </location>
</feature>
<dbReference type="EMBL" id="CP034207">
    <property type="protein sequence ID" value="QBZ61065.1"/>
    <property type="molecule type" value="Genomic_DNA"/>
</dbReference>
<proteinExistence type="predicted"/>
<accession>A0A4P7NGJ4</accession>
<dbReference type="VEuPathDB" id="FungiDB:M_BR32_EuGene_00039221"/>
<feature type="compositionally biased region" description="Acidic residues" evidence="1">
    <location>
        <begin position="410"/>
        <end position="427"/>
    </location>
</feature>
<evidence type="ECO:0000313" key="3">
    <source>
        <dbReference type="Proteomes" id="UP000294847"/>
    </source>
</evidence>
<protein>
    <submittedName>
        <fullName evidence="2">Uncharacterized protein</fullName>
    </submittedName>
</protein>
<name>A0A4P7NGJ4_PYROR</name>
<feature type="compositionally biased region" description="Basic residues" evidence="1">
    <location>
        <begin position="246"/>
        <end position="255"/>
    </location>
</feature>